<dbReference type="OrthoDB" id="2149224at2759"/>
<dbReference type="InterPro" id="IPR000719">
    <property type="entry name" value="Prot_kinase_dom"/>
</dbReference>
<dbReference type="InterPro" id="IPR008271">
    <property type="entry name" value="Ser/Thr_kinase_AS"/>
</dbReference>
<feature type="compositionally biased region" description="Polar residues" evidence="2">
    <location>
        <begin position="361"/>
        <end position="372"/>
    </location>
</feature>
<dbReference type="InterPro" id="IPR059179">
    <property type="entry name" value="MLKL-like_MCAfunc"/>
</dbReference>
<evidence type="ECO:0000259" key="3">
    <source>
        <dbReference type="PROSITE" id="PS50011"/>
    </source>
</evidence>
<feature type="compositionally biased region" description="Polar residues" evidence="2">
    <location>
        <begin position="141"/>
        <end position="160"/>
    </location>
</feature>
<dbReference type="PROSITE" id="PS00108">
    <property type="entry name" value="PROTEIN_KINASE_ST"/>
    <property type="match status" value="1"/>
</dbReference>
<reference evidence="4 5" key="1">
    <citation type="submission" date="2019-02" db="EMBL/GenBank/DDBJ databases">
        <title>Genome sequencing of the rare red list fungi Phellinidium pouzarii.</title>
        <authorList>
            <person name="Buettner E."/>
            <person name="Kellner H."/>
        </authorList>
    </citation>
    <scope>NUCLEOTIDE SEQUENCE [LARGE SCALE GENOMIC DNA]</scope>
    <source>
        <strain evidence="4 5">DSM 108285</strain>
    </source>
</reference>
<dbReference type="SUPFAM" id="SSF56112">
    <property type="entry name" value="Protein kinase-like (PK-like)"/>
    <property type="match status" value="1"/>
</dbReference>
<gene>
    <name evidence="4" type="ORF">EW145_g2167</name>
</gene>
<dbReference type="SMART" id="SM00220">
    <property type="entry name" value="S_TKc"/>
    <property type="match status" value="1"/>
</dbReference>
<dbReference type="InterPro" id="IPR001245">
    <property type="entry name" value="Ser-Thr/Tyr_kinase_cat_dom"/>
</dbReference>
<dbReference type="InterPro" id="IPR051681">
    <property type="entry name" value="Ser/Thr_Kinases-Pseudokinases"/>
</dbReference>
<feature type="coiled-coil region" evidence="1">
    <location>
        <begin position="190"/>
        <end position="228"/>
    </location>
</feature>
<dbReference type="GO" id="GO:0005524">
    <property type="term" value="F:ATP binding"/>
    <property type="evidence" value="ECO:0007669"/>
    <property type="project" value="InterPro"/>
</dbReference>
<evidence type="ECO:0000313" key="4">
    <source>
        <dbReference type="EMBL" id="THH09215.1"/>
    </source>
</evidence>
<dbReference type="AlphaFoldDB" id="A0A4S4LCD4"/>
<keyword evidence="1" id="KW-0175">Coiled coil</keyword>
<dbReference type="GO" id="GO:0004674">
    <property type="term" value="F:protein serine/threonine kinase activity"/>
    <property type="evidence" value="ECO:0007669"/>
    <property type="project" value="TreeGrafter"/>
</dbReference>
<name>A0A4S4LCD4_9AGAM</name>
<keyword evidence="5" id="KW-1185">Reference proteome</keyword>
<protein>
    <recommendedName>
        <fullName evidence="3">Protein kinase domain-containing protein</fullName>
    </recommendedName>
</protein>
<feature type="region of interest" description="Disordered" evidence="2">
    <location>
        <begin position="129"/>
        <end position="166"/>
    </location>
</feature>
<proteinExistence type="predicted"/>
<dbReference type="Pfam" id="PF07714">
    <property type="entry name" value="PK_Tyr_Ser-Thr"/>
    <property type="match status" value="1"/>
</dbReference>
<feature type="compositionally biased region" description="Polar residues" evidence="2">
    <location>
        <begin position="304"/>
        <end position="320"/>
    </location>
</feature>
<dbReference type="PANTHER" id="PTHR44329">
    <property type="entry name" value="SERINE/THREONINE-PROTEIN KINASE TNNI3K-RELATED"/>
    <property type="match status" value="1"/>
</dbReference>
<dbReference type="Gene3D" id="1.10.510.10">
    <property type="entry name" value="Transferase(Phosphotransferase) domain 1"/>
    <property type="match status" value="1"/>
</dbReference>
<comment type="caution">
    <text evidence="4">The sequence shown here is derived from an EMBL/GenBank/DDBJ whole genome shotgun (WGS) entry which is preliminary data.</text>
</comment>
<evidence type="ECO:0000313" key="5">
    <source>
        <dbReference type="Proteomes" id="UP000308199"/>
    </source>
</evidence>
<dbReference type="InterPro" id="IPR011009">
    <property type="entry name" value="Kinase-like_dom_sf"/>
</dbReference>
<evidence type="ECO:0000256" key="2">
    <source>
        <dbReference type="SAM" id="MobiDB-lite"/>
    </source>
</evidence>
<feature type="region of interest" description="Disordered" evidence="2">
    <location>
        <begin position="304"/>
        <end position="388"/>
    </location>
</feature>
<evidence type="ECO:0000256" key="1">
    <source>
        <dbReference type="SAM" id="Coils"/>
    </source>
</evidence>
<sequence>MPRGCTTPQSMLTNLLASMMVNGRSPQADTENFFRDGVAPTSADDMRQYLQSLLDSKEKQLQKAGALGQRVLAQQMELEERVRQLQDIDGESAKVGEVSSEIRLRYRDLANTLKAWDEENVHLSSTFGNADVVQPQPSPTPDLSQNLSLNDQPAPSASQSRRAKNAARRANDVEFAFEIGSGLLTEVRRLQSILAERDKAVQDMKEEKDDLEKAVYSLQSALRAQEQNSDKFKEENWNLEVSLHEMRTQLSDAQVTAQRGEAEMVRLTKVLTSTREFNESYKKEVERLTTESTRAKAGVAQLSKNAAASAGERSNLQQSVDKSDVELARSSRLPPRPGSPTSSAIGYSDVQTPRMSEDQDSTSSLVDTTNTPARLPYGPEPSSSRPLLDLNHENRALQQKLVRAQHQISTLKDTLDRENLLRMESRHRMVEGVMDERMDDDDEDEIDETSYTRDAISQYRNRVGKRPLKLLRDASNAPLEKDMNVSMKLLLDMDNNSLFPAIQELQKGIILYKKSIQSLTWSCERYFTSSLDDSKRHDDNGLVQARRQRWFLELMHALEEWTSWDHLHSLLKWKEIRKQLQQLVSTQPPYISSQVRQNRSMLVTQSQVTTLDNSVIFDDMDEIADCLLFVLYDKSQHKKMLDMSRSDAQIFVDLLDEVPRLKPNDMLYRLCERNLRKLCGHTGLLPSAFYLQKEEFKEISVDAVASGGFGQVYRGKHKDTEVAIKVPAMYYKEKSRKFQKAEAIVWKRISHPNIVPFLGVADVKGSSLCMVSVWMVHGDLASYLVQFPRCNRFDLITGITEGLQYMHGLDIVHGDLKSVNVLVNDMKQACLADFGLSHVMMNVLGASVAMTSATMAGTYRWMAPELLRLEKTHATFESDIYSLAMVMIEVFSGQIPFPSFRDPLVIIKVMEGVQPPHPGSLAVLDWAKRPQLPAILSCIRRARSHYIPSPAKSLVASIIEMCSLISRNRNSSKVLADHCKVLFDVAQEEYFNEDSPEEFKSELESLLQTIKSKVEEWVNLNWFKTFTQQETIFSEIRSFHVDIEFFRKRYTLAAKNELIVWRTAHDTQSKADQEELRNFLTDIANEKELRDMCRKENIGVLQEDFLAFHNFIQKTGQLKPLGNIFSDVIGITW</sequence>
<dbReference type="CDD" id="cd21037">
    <property type="entry name" value="MLKL_NTD"/>
    <property type="match status" value="1"/>
</dbReference>
<dbReference type="PROSITE" id="PS50011">
    <property type="entry name" value="PROTEIN_KINASE_DOM"/>
    <property type="match status" value="1"/>
</dbReference>
<dbReference type="EMBL" id="SGPK01000071">
    <property type="protein sequence ID" value="THH09215.1"/>
    <property type="molecule type" value="Genomic_DNA"/>
</dbReference>
<dbReference type="Proteomes" id="UP000308199">
    <property type="component" value="Unassembled WGS sequence"/>
</dbReference>
<organism evidence="4 5">
    <name type="scientific">Phellinidium pouzarii</name>
    <dbReference type="NCBI Taxonomy" id="167371"/>
    <lineage>
        <taxon>Eukaryota</taxon>
        <taxon>Fungi</taxon>
        <taxon>Dikarya</taxon>
        <taxon>Basidiomycota</taxon>
        <taxon>Agaricomycotina</taxon>
        <taxon>Agaricomycetes</taxon>
        <taxon>Hymenochaetales</taxon>
        <taxon>Hymenochaetaceae</taxon>
        <taxon>Phellinidium</taxon>
    </lineage>
</organism>
<feature type="domain" description="Protein kinase" evidence="3">
    <location>
        <begin position="698"/>
        <end position="981"/>
    </location>
</feature>
<accession>A0A4S4LCD4</accession>